<evidence type="ECO:0000256" key="16">
    <source>
        <dbReference type="PIRSR" id="PIRSR000808-4"/>
    </source>
</evidence>
<feature type="binding site" description="in other chain" evidence="14">
    <location>
        <position position="326"/>
    </location>
    <ligand>
        <name>UDP-alpha-D-glucose</name>
        <dbReference type="ChEBI" id="CHEBI:58885"/>
        <note>ligand shared between dimeric partners</note>
    </ligand>
</feature>
<comment type="cofactor">
    <cofactor evidence="15">
        <name>Zn(2+)</name>
        <dbReference type="ChEBI" id="CHEBI:29105"/>
    </cofactor>
    <text evidence="15">Binds 1 zinc ion per subunit.</text>
</comment>
<feature type="binding site" evidence="16">
    <location>
        <position position="299"/>
    </location>
    <ligand>
        <name>Fe cation</name>
        <dbReference type="ChEBI" id="CHEBI:24875"/>
    </ligand>
</feature>
<feature type="binding site" evidence="16">
    <location>
        <position position="301"/>
    </location>
    <ligand>
        <name>Fe cation</name>
        <dbReference type="ChEBI" id="CHEBI:24875"/>
    </ligand>
</feature>
<organism evidence="20 21">
    <name type="scientific">Francisella uliginis</name>
    <dbReference type="NCBI Taxonomy" id="573570"/>
    <lineage>
        <taxon>Bacteria</taxon>
        <taxon>Pseudomonadati</taxon>
        <taxon>Pseudomonadota</taxon>
        <taxon>Gammaproteobacteria</taxon>
        <taxon>Thiotrichales</taxon>
        <taxon>Francisellaceae</taxon>
        <taxon>Francisella</taxon>
    </lineage>
</organism>
<dbReference type="UniPathway" id="UPA00214"/>
<evidence type="ECO:0000256" key="6">
    <source>
        <dbReference type="ARBA" id="ARBA00022679"/>
    </source>
</evidence>
<dbReference type="Pfam" id="PF02744">
    <property type="entry name" value="GalP_UDP_tr_C"/>
    <property type="match status" value="1"/>
</dbReference>
<name>A0A1L4BVC4_9GAMM</name>
<evidence type="ECO:0000259" key="18">
    <source>
        <dbReference type="Pfam" id="PF01087"/>
    </source>
</evidence>
<feature type="binding site" evidence="14">
    <location>
        <begin position="31"/>
        <end position="34"/>
    </location>
    <ligand>
        <name>UDP-alpha-D-glucose</name>
        <dbReference type="ChEBI" id="CHEBI:58885"/>
        <note>ligand shared between dimeric partners</note>
    </ligand>
</feature>
<evidence type="ECO:0000256" key="2">
    <source>
        <dbReference type="ARBA" id="ARBA00004947"/>
    </source>
</evidence>
<dbReference type="InterPro" id="IPR036265">
    <property type="entry name" value="HIT-like_sf"/>
</dbReference>
<dbReference type="PIRSF" id="PIRSF000808">
    <property type="entry name" value="GalT"/>
    <property type="match status" value="1"/>
</dbReference>
<evidence type="ECO:0000256" key="14">
    <source>
        <dbReference type="PIRSR" id="PIRSR000808-2"/>
    </source>
</evidence>
<dbReference type="STRING" id="573570.F7310_06140"/>
<dbReference type="NCBIfam" id="NF008724">
    <property type="entry name" value="PRK11720.1"/>
    <property type="match status" value="1"/>
</dbReference>
<sequence>MNISQKISQIKLSHRRKNILTNEWVLVSPHRLNRPWQGQSEENAKDTRPEYDENCYLCPTNTRANGETNPNFEETFIFENDFSALSKEKIATDLEINDGLFQVSGATGVAKVVCFSAKHNLTMASMQEKDITKVVDLWSDEVSNLSKKYQWVQVFENKGAIMGCSNPHPHGQIWACDFLPTEAQKEEHSQKEYFEKNKSNMLLDYTNREINEKERIVYQNDDWLVVVPFWATWPYETLLLPKFKCSHLNFLTAEQKISLANALKTLLVKYDKLFDTSFPYSMGWHGSIGAQESDHWQLHAHFYPPLLRSATVKKFMVGFEMLGESQRDITPELAAQVLREL</sequence>
<comment type="cofactor">
    <cofactor evidence="16">
        <name>Fe cation</name>
        <dbReference type="ChEBI" id="CHEBI:24875"/>
    </cofactor>
    <text evidence="16">Binds 1 Fe cation per subunit.</text>
</comment>
<comment type="similarity">
    <text evidence="3 17">Belongs to the galactose-1-phosphate uridylyltransferase type 1 family.</text>
</comment>
<evidence type="ECO:0000256" key="17">
    <source>
        <dbReference type="RuleBase" id="RU000506"/>
    </source>
</evidence>
<feature type="active site" description="Tele-UMP-histidine intermediate" evidence="13">
    <location>
        <position position="170"/>
    </location>
</feature>
<dbReference type="Gene3D" id="3.30.428.10">
    <property type="entry name" value="HIT-like"/>
    <property type="match status" value="2"/>
</dbReference>
<dbReference type="PANTHER" id="PTHR11943:SF1">
    <property type="entry name" value="GALACTOSE-1-PHOSPHATE URIDYLYLTRANSFERASE"/>
    <property type="match status" value="1"/>
</dbReference>
<dbReference type="InterPro" id="IPR005849">
    <property type="entry name" value="GalP_Utransf_N"/>
</dbReference>
<evidence type="ECO:0000256" key="12">
    <source>
        <dbReference type="NCBIfam" id="TIGR00209"/>
    </source>
</evidence>
<feature type="binding site" evidence="16">
    <location>
        <position position="186"/>
    </location>
    <ligand>
        <name>Fe cation</name>
        <dbReference type="ChEBI" id="CHEBI:24875"/>
    </ligand>
</feature>
<protein>
    <recommendedName>
        <fullName evidence="5 12">Galactose-1-phosphate uridylyltransferase</fullName>
        <ecNumber evidence="4 12">2.7.7.12</ecNumber>
    </recommendedName>
</protein>
<feature type="binding site" evidence="15">
    <location>
        <position position="119"/>
    </location>
    <ligand>
        <name>Zn(2+)</name>
        <dbReference type="ChEBI" id="CHEBI:29105"/>
    </ligand>
</feature>
<comment type="catalytic activity">
    <reaction evidence="1 17">
        <text>alpha-D-galactose 1-phosphate + UDP-alpha-D-glucose = alpha-D-glucose 1-phosphate + UDP-alpha-D-galactose</text>
        <dbReference type="Rhea" id="RHEA:13989"/>
        <dbReference type="ChEBI" id="CHEBI:58336"/>
        <dbReference type="ChEBI" id="CHEBI:58601"/>
        <dbReference type="ChEBI" id="CHEBI:58885"/>
        <dbReference type="ChEBI" id="CHEBI:66914"/>
        <dbReference type="EC" id="2.7.7.12"/>
    </reaction>
</comment>
<evidence type="ECO:0000256" key="11">
    <source>
        <dbReference type="ARBA" id="ARBA00023277"/>
    </source>
</evidence>
<keyword evidence="9 15" id="KW-0862">Zinc</keyword>
<keyword evidence="21" id="KW-1185">Reference proteome</keyword>
<feature type="binding site" description="in other chain" evidence="14">
    <location>
        <position position="157"/>
    </location>
    <ligand>
        <name>UDP-alpha-D-glucose</name>
        <dbReference type="ChEBI" id="CHEBI:58885"/>
        <note>ligand shared between dimeric partners</note>
    </ligand>
</feature>
<dbReference type="OrthoDB" id="9769064at2"/>
<dbReference type="GO" id="GO:0005737">
    <property type="term" value="C:cytoplasm"/>
    <property type="evidence" value="ECO:0007669"/>
    <property type="project" value="TreeGrafter"/>
</dbReference>
<dbReference type="KEGG" id="frx:F7310_06140"/>
<evidence type="ECO:0000256" key="10">
    <source>
        <dbReference type="ARBA" id="ARBA00023144"/>
    </source>
</evidence>
<dbReference type="PROSITE" id="PS00117">
    <property type="entry name" value="GAL_P_UDP_TRANSF_I"/>
    <property type="match status" value="1"/>
</dbReference>
<dbReference type="FunFam" id="3.30.428.10:FF:000001">
    <property type="entry name" value="Galactose-1-phosphate uridylyltransferase"/>
    <property type="match status" value="1"/>
</dbReference>
<keyword evidence="7 17" id="KW-0548">Nucleotidyltransferase</keyword>
<evidence type="ECO:0000256" key="9">
    <source>
        <dbReference type="ARBA" id="ARBA00022833"/>
    </source>
</evidence>
<proteinExistence type="inferred from homology"/>
<dbReference type="InterPro" id="IPR001937">
    <property type="entry name" value="GalP_UDPtransf1"/>
</dbReference>
<accession>A0A1L4BVC4</accession>
<evidence type="ECO:0000256" key="1">
    <source>
        <dbReference type="ARBA" id="ARBA00001107"/>
    </source>
</evidence>
<evidence type="ECO:0000259" key="19">
    <source>
        <dbReference type="Pfam" id="PF02744"/>
    </source>
</evidence>
<dbReference type="CDD" id="cd00608">
    <property type="entry name" value="GalT"/>
    <property type="match status" value="1"/>
</dbReference>
<feature type="binding site" evidence="15">
    <location>
        <position position="55"/>
    </location>
    <ligand>
        <name>Zn(2+)</name>
        <dbReference type="ChEBI" id="CHEBI:29105"/>
    </ligand>
</feature>
<evidence type="ECO:0000256" key="5">
    <source>
        <dbReference type="ARBA" id="ARBA00016340"/>
    </source>
</evidence>
<keyword evidence="10 17" id="KW-0299">Galactose metabolism</keyword>
<feature type="binding site" description="in other chain" evidence="14">
    <location>
        <position position="64"/>
    </location>
    <ligand>
        <name>UDP-alpha-D-glucose</name>
        <dbReference type="ChEBI" id="CHEBI:58885"/>
        <note>ligand shared between dimeric partners</note>
    </ligand>
</feature>
<dbReference type="SUPFAM" id="SSF54197">
    <property type="entry name" value="HIT-like"/>
    <property type="match status" value="2"/>
</dbReference>
<feature type="binding site" evidence="15">
    <location>
        <position position="168"/>
    </location>
    <ligand>
        <name>Zn(2+)</name>
        <dbReference type="ChEBI" id="CHEBI:29105"/>
    </ligand>
</feature>
<feature type="domain" description="Galactose-1-phosphate uridyl transferase C-terminal" evidence="19">
    <location>
        <begin position="187"/>
        <end position="341"/>
    </location>
</feature>
<dbReference type="GO" id="GO:0008270">
    <property type="term" value="F:zinc ion binding"/>
    <property type="evidence" value="ECO:0007669"/>
    <property type="project" value="InterPro"/>
</dbReference>
<feature type="domain" description="Galactose-1-phosphate uridyl transferase N-terminal" evidence="18">
    <location>
        <begin position="8"/>
        <end position="180"/>
    </location>
</feature>
<evidence type="ECO:0000256" key="3">
    <source>
        <dbReference type="ARBA" id="ARBA00010951"/>
    </source>
</evidence>
<feature type="binding site" evidence="14">
    <location>
        <begin position="314"/>
        <end position="315"/>
    </location>
    <ligand>
        <name>UDP-alpha-D-glucose</name>
        <dbReference type="ChEBI" id="CHEBI:58885"/>
        <note>ligand shared between dimeric partners</note>
    </ligand>
</feature>
<dbReference type="GO" id="GO:0008108">
    <property type="term" value="F:UDP-glucose:hexose-1-phosphate uridylyltransferase activity"/>
    <property type="evidence" value="ECO:0007669"/>
    <property type="project" value="UniProtKB-UniRule"/>
</dbReference>
<dbReference type="AlphaFoldDB" id="A0A1L4BVC4"/>
<evidence type="ECO:0000313" key="21">
    <source>
        <dbReference type="Proteomes" id="UP000184222"/>
    </source>
</evidence>
<evidence type="ECO:0000256" key="13">
    <source>
        <dbReference type="PIRSR" id="PIRSR000808-1"/>
    </source>
</evidence>
<feature type="binding site" evidence="14">
    <location>
        <begin position="319"/>
        <end position="320"/>
    </location>
    <ligand>
        <name>UDP-alpha-D-glucose</name>
        <dbReference type="ChEBI" id="CHEBI:58885"/>
        <note>ligand shared between dimeric partners</note>
    </ligand>
</feature>
<gene>
    <name evidence="20" type="ORF">F7310_06140</name>
</gene>
<keyword evidence="6 17" id="KW-0808">Transferase</keyword>
<dbReference type="InterPro" id="IPR019779">
    <property type="entry name" value="GalP_UDPtransf1_His-AS"/>
</dbReference>
<dbReference type="Pfam" id="PF01087">
    <property type="entry name" value="GalP_UDP_transf"/>
    <property type="match status" value="1"/>
</dbReference>
<keyword evidence="16" id="KW-0408">Iron</keyword>
<keyword evidence="11 17" id="KW-0119">Carbohydrate metabolism</keyword>
<feature type="binding site" evidence="15">
    <location>
        <position position="58"/>
    </location>
    <ligand>
        <name>Zn(2+)</name>
        <dbReference type="ChEBI" id="CHEBI:29105"/>
    </ligand>
</feature>
<dbReference type="GO" id="GO:0033499">
    <property type="term" value="P:galactose catabolic process via UDP-galactose, Leloir pathway"/>
    <property type="evidence" value="ECO:0007669"/>
    <property type="project" value="TreeGrafter"/>
</dbReference>
<feature type="binding site" description="in other chain" evidence="14">
    <location>
        <begin position="163"/>
        <end position="165"/>
    </location>
    <ligand>
        <name>UDP-alpha-D-glucose</name>
        <dbReference type="ChEBI" id="CHEBI:58885"/>
        <note>ligand shared between dimeric partners</note>
    </ligand>
</feature>
<dbReference type="NCBIfam" id="TIGR00209">
    <property type="entry name" value="galT_1"/>
    <property type="match status" value="1"/>
</dbReference>
<feature type="binding site" description="in other chain" evidence="14">
    <location>
        <begin position="80"/>
        <end position="81"/>
    </location>
    <ligand>
        <name>UDP-alpha-D-glucose</name>
        <dbReference type="ChEBI" id="CHEBI:58885"/>
        <note>ligand shared between dimeric partners</note>
    </ligand>
</feature>
<feature type="binding site" evidence="16">
    <location>
        <position position="285"/>
    </location>
    <ligand>
        <name>Fe cation</name>
        <dbReference type="ChEBI" id="CHEBI:24875"/>
    </ligand>
</feature>
<evidence type="ECO:0000256" key="4">
    <source>
        <dbReference type="ARBA" id="ARBA00012384"/>
    </source>
</evidence>
<dbReference type="RefSeq" id="WP_072713552.1">
    <property type="nucleotide sequence ID" value="NZ_CP016796.1"/>
</dbReference>
<evidence type="ECO:0000256" key="15">
    <source>
        <dbReference type="PIRSR" id="PIRSR000808-3"/>
    </source>
</evidence>
<evidence type="ECO:0000256" key="7">
    <source>
        <dbReference type="ARBA" id="ARBA00022695"/>
    </source>
</evidence>
<evidence type="ECO:0000313" key="20">
    <source>
        <dbReference type="EMBL" id="API87786.1"/>
    </source>
</evidence>
<keyword evidence="8 15" id="KW-0479">Metal-binding</keyword>
<reference evidence="20 21" key="1">
    <citation type="journal article" date="2016" name="Appl. Environ. Microbiol.">
        <title>Whole genome relationships among Francisella bacteria of diverse origin define new species and provide specific regions for detection.</title>
        <authorList>
            <person name="Challacombe J.F."/>
            <person name="Petersen J.M."/>
            <person name="Gallegos-Graves V."/>
            <person name="Hodge D."/>
            <person name="Pillai S."/>
            <person name="Kuske C.R."/>
        </authorList>
    </citation>
    <scope>NUCLEOTIDE SEQUENCE [LARGE SCALE GENOMIC DNA]</scope>
    <source>
        <strain evidence="21">TX07-7310</strain>
    </source>
</reference>
<comment type="pathway">
    <text evidence="2 17">Carbohydrate metabolism; galactose metabolism.</text>
</comment>
<dbReference type="FunFam" id="3.30.428.10:FF:000002">
    <property type="entry name" value="Galactose-1-phosphate uridylyltransferase"/>
    <property type="match status" value="1"/>
</dbReference>
<dbReference type="EC" id="2.7.7.12" evidence="4 12"/>
<dbReference type="InterPro" id="IPR005850">
    <property type="entry name" value="GalP_Utransf_C"/>
</dbReference>
<evidence type="ECO:0000256" key="8">
    <source>
        <dbReference type="ARBA" id="ARBA00022723"/>
    </source>
</evidence>
<dbReference type="Proteomes" id="UP000184222">
    <property type="component" value="Chromosome"/>
</dbReference>
<dbReference type="PANTHER" id="PTHR11943">
    <property type="entry name" value="GALACTOSE-1-PHOSPHATE URIDYLYLTRANSFERASE"/>
    <property type="match status" value="1"/>
</dbReference>
<feature type="binding site" description="in other chain" evidence="14">
    <location>
        <position position="172"/>
    </location>
    <ligand>
        <name>UDP-alpha-D-glucose</name>
        <dbReference type="ChEBI" id="CHEBI:58885"/>
        <note>ligand shared between dimeric partners</note>
    </ligand>
</feature>
<dbReference type="EMBL" id="CP016796">
    <property type="protein sequence ID" value="API87786.1"/>
    <property type="molecule type" value="Genomic_DNA"/>
</dbReference>